<evidence type="ECO:0000256" key="6">
    <source>
        <dbReference type="ARBA" id="ARBA00022801"/>
    </source>
</evidence>
<feature type="signal peptide" evidence="15">
    <location>
        <begin position="1"/>
        <end position="19"/>
    </location>
</feature>
<keyword evidence="3" id="KW-0134">Cell wall</keyword>
<dbReference type="GO" id="GO:0009277">
    <property type="term" value="C:fungal-type cell wall"/>
    <property type="evidence" value="ECO:0007669"/>
    <property type="project" value="TreeGrafter"/>
</dbReference>
<dbReference type="OrthoDB" id="1293114at2759"/>
<evidence type="ECO:0000313" key="16">
    <source>
        <dbReference type="EMBL" id="PRT52592.1"/>
    </source>
</evidence>
<dbReference type="PANTHER" id="PTHR16631:SF26">
    <property type="entry name" value="GLUCAN 1,3-BETA-GLUCOSIDASE"/>
    <property type="match status" value="1"/>
</dbReference>
<comment type="caution">
    <text evidence="16">The sequence shown here is derived from an EMBL/GenBank/DDBJ whole genome shotgun (WGS) entry which is preliminary data.</text>
</comment>
<dbReference type="InterPro" id="IPR017853">
    <property type="entry name" value="GH"/>
</dbReference>
<evidence type="ECO:0000256" key="8">
    <source>
        <dbReference type="ARBA" id="ARBA00023295"/>
    </source>
</evidence>
<evidence type="ECO:0000256" key="7">
    <source>
        <dbReference type="ARBA" id="ARBA00023180"/>
    </source>
</evidence>
<evidence type="ECO:0000256" key="10">
    <source>
        <dbReference type="ARBA" id="ARBA00036824"/>
    </source>
</evidence>
<evidence type="ECO:0000256" key="12">
    <source>
        <dbReference type="ARBA" id="ARBA00041761"/>
    </source>
</evidence>
<feature type="chain" id="PRO_5015673255" description="glucan 1,3-beta-glucosidase" evidence="15">
    <location>
        <begin position="20"/>
        <end position="313"/>
    </location>
</feature>
<dbReference type="PANTHER" id="PTHR16631">
    <property type="entry name" value="GLUCAN 1,3-BETA-GLUCOSIDASE"/>
    <property type="match status" value="1"/>
</dbReference>
<dbReference type="SUPFAM" id="SSF51445">
    <property type="entry name" value="(Trans)glycosidases"/>
    <property type="match status" value="1"/>
</dbReference>
<proteinExistence type="inferred from homology"/>
<dbReference type="GO" id="GO:0005576">
    <property type="term" value="C:extracellular region"/>
    <property type="evidence" value="ECO:0007669"/>
    <property type="project" value="TreeGrafter"/>
</dbReference>
<dbReference type="Proteomes" id="UP000238350">
    <property type="component" value="Unassembled WGS sequence"/>
</dbReference>
<keyword evidence="17" id="KW-1185">Reference proteome</keyword>
<dbReference type="RefSeq" id="XP_024662538.1">
    <property type="nucleotide sequence ID" value="XM_024806770.1"/>
</dbReference>
<dbReference type="EC" id="3.2.1.58" evidence="11"/>
<sequence>MNFLHLAASLLVTASSVNAMGDLGFCIGTKDNSGVCKYTDGYKEDLQKLAPYTNTIRFYSTSDCNTLQWLAPALVAENFKAVVGIWPTDDTHYQMDKDAASTYLPQMSIDNVVAFTVGSEALYRKDLTPQQLADKISDFKNFVSGIKDKDGKSYSSVPVGTADSWNVLVDGYNAPAVQACDLVLANAFSYWQGQVMNNASYSFIDDIMQAVQQVQSIKGTDDIDFWVGETGWPTDGGNYESAQPSVDNAETFWQQGICAIRAWGINTFVFEGFDEAWKPPSTGQNGQEVQGVERFWGVYDANGTLKYDLSCKF</sequence>
<keyword evidence="8 14" id="KW-0326">Glycosidase</keyword>
<evidence type="ECO:0000256" key="9">
    <source>
        <dbReference type="ARBA" id="ARBA00023316"/>
    </source>
</evidence>
<dbReference type="STRING" id="45607.A0A2T0FC55"/>
<evidence type="ECO:0000256" key="1">
    <source>
        <dbReference type="ARBA" id="ARBA00004191"/>
    </source>
</evidence>
<dbReference type="PROSITE" id="PS00587">
    <property type="entry name" value="GLYCOSYL_HYDROL_F17"/>
    <property type="match status" value="1"/>
</dbReference>
<dbReference type="EMBL" id="NDIQ01000001">
    <property type="protein sequence ID" value="PRT52592.1"/>
    <property type="molecule type" value="Genomic_DNA"/>
</dbReference>
<evidence type="ECO:0000256" key="14">
    <source>
        <dbReference type="RuleBase" id="RU004336"/>
    </source>
</evidence>
<dbReference type="AlphaFoldDB" id="A0A2T0FC55"/>
<accession>A0A2T0FC55</accession>
<evidence type="ECO:0000256" key="2">
    <source>
        <dbReference type="ARBA" id="ARBA00008773"/>
    </source>
</evidence>
<gene>
    <name evidence="16" type="ORF">B9G98_00212</name>
</gene>
<dbReference type="Pfam" id="PF00332">
    <property type="entry name" value="Glyco_hydro_17"/>
    <property type="match status" value="1"/>
</dbReference>
<dbReference type="InterPro" id="IPR000490">
    <property type="entry name" value="Glyco_hydro_17"/>
</dbReference>
<evidence type="ECO:0000256" key="5">
    <source>
        <dbReference type="ARBA" id="ARBA00022729"/>
    </source>
</evidence>
<evidence type="ECO:0000256" key="15">
    <source>
        <dbReference type="SAM" id="SignalP"/>
    </source>
</evidence>
<dbReference type="Gene3D" id="3.20.20.80">
    <property type="entry name" value="Glycosidases"/>
    <property type="match status" value="1"/>
</dbReference>
<evidence type="ECO:0000313" key="17">
    <source>
        <dbReference type="Proteomes" id="UP000238350"/>
    </source>
</evidence>
<dbReference type="GO" id="GO:0031505">
    <property type="term" value="P:fungal-type cell wall organization"/>
    <property type="evidence" value="ECO:0007669"/>
    <property type="project" value="UniProtKB-ARBA"/>
</dbReference>
<evidence type="ECO:0000256" key="3">
    <source>
        <dbReference type="ARBA" id="ARBA00022512"/>
    </source>
</evidence>
<dbReference type="FunFam" id="3.20.20.80:FF:000105">
    <property type="entry name" value="Glucan 1,3-beta-glucosidase"/>
    <property type="match status" value="1"/>
</dbReference>
<comment type="subcellular location">
    <subcellularLocation>
        <location evidence="1">Secreted</location>
        <location evidence="1">Cell wall</location>
    </subcellularLocation>
</comment>
<name>A0A2T0FC55_9ASCO</name>
<dbReference type="GO" id="GO:0009986">
    <property type="term" value="C:cell surface"/>
    <property type="evidence" value="ECO:0007669"/>
    <property type="project" value="TreeGrafter"/>
</dbReference>
<keyword evidence="7" id="KW-0325">Glycoprotein</keyword>
<comment type="catalytic activity">
    <reaction evidence="10">
        <text>Successive hydrolysis of beta-D-glucose units from the non-reducing ends of (1-&gt;3)-beta-D-glucans, releasing alpha-glucose.</text>
        <dbReference type="EC" id="3.2.1.58"/>
    </reaction>
</comment>
<dbReference type="InterPro" id="IPR050732">
    <property type="entry name" value="Beta-glucan_modifiers"/>
</dbReference>
<dbReference type="GO" id="GO:0004338">
    <property type="term" value="F:glucan exo-1,3-beta-glucosidase activity"/>
    <property type="evidence" value="ECO:0007669"/>
    <property type="project" value="UniProtKB-EC"/>
</dbReference>
<reference evidence="16 17" key="1">
    <citation type="submission" date="2017-04" db="EMBL/GenBank/DDBJ databases">
        <title>Genome sequencing of [Candida] sorbophila.</title>
        <authorList>
            <person name="Ahn J.O."/>
        </authorList>
    </citation>
    <scope>NUCLEOTIDE SEQUENCE [LARGE SCALE GENOMIC DNA]</scope>
    <source>
        <strain evidence="16 17">DS02</strain>
    </source>
</reference>
<dbReference type="GeneID" id="36513961"/>
<keyword evidence="9" id="KW-0961">Cell wall biogenesis/degradation</keyword>
<organism evidence="16 17">
    <name type="scientific">Wickerhamiella sorbophila</name>
    <dbReference type="NCBI Taxonomy" id="45607"/>
    <lineage>
        <taxon>Eukaryota</taxon>
        <taxon>Fungi</taxon>
        <taxon>Dikarya</taxon>
        <taxon>Ascomycota</taxon>
        <taxon>Saccharomycotina</taxon>
        <taxon>Dipodascomycetes</taxon>
        <taxon>Dipodascales</taxon>
        <taxon>Trichomonascaceae</taxon>
        <taxon>Wickerhamiella</taxon>
    </lineage>
</organism>
<comment type="similarity">
    <text evidence="2 13">Belongs to the glycosyl hydrolase 17 family.</text>
</comment>
<evidence type="ECO:0000256" key="13">
    <source>
        <dbReference type="RuleBase" id="RU004335"/>
    </source>
</evidence>
<keyword evidence="6 14" id="KW-0378">Hydrolase</keyword>
<protein>
    <recommendedName>
        <fullName evidence="11">glucan 1,3-beta-glucosidase</fullName>
        <ecNumber evidence="11">3.2.1.58</ecNumber>
    </recommendedName>
    <alternativeName>
        <fullName evidence="12">Exo-1,3-beta-glucanase</fullName>
    </alternativeName>
</protein>
<evidence type="ECO:0000256" key="4">
    <source>
        <dbReference type="ARBA" id="ARBA00022525"/>
    </source>
</evidence>
<keyword evidence="5 15" id="KW-0732">Signal</keyword>
<keyword evidence="4" id="KW-0964">Secreted</keyword>
<evidence type="ECO:0000256" key="11">
    <source>
        <dbReference type="ARBA" id="ARBA00038929"/>
    </source>
</evidence>
<dbReference type="GO" id="GO:0042973">
    <property type="term" value="F:glucan endo-1,3-beta-D-glucosidase activity"/>
    <property type="evidence" value="ECO:0007669"/>
    <property type="project" value="TreeGrafter"/>
</dbReference>
<dbReference type="GO" id="GO:0005975">
    <property type="term" value="P:carbohydrate metabolic process"/>
    <property type="evidence" value="ECO:0007669"/>
    <property type="project" value="InterPro"/>
</dbReference>